<comment type="function">
    <text evidence="6">Involved in correct processing of both the 5' and 3' ends of 23S rRNA precursor. Processes 30S rRNA precursor transcript even in absence of ribonuclease 3 (Rnc); Rnc processes 30S rRNA into smaller rRNA precursors.</text>
</comment>
<comment type="caution">
    <text evidence="8">The sequence shown here is derived from an EMBL/GenBank/DDBJ whole genome shotgun (WGS) entry which is preliminary data.</text>
</comment>
<dbReference type="HOGENOM" id="CLU_091169_2_0_9"/>
<accession>V2XNX7</accession>
<gene>
    <name evidence="6" type="primary">mrnC</name>
    <name evidence="8" type="ORF">GCWU0000282_001052</name>
</gene>
<dbReference type="SUPFAM" id="SSF69065">
    <property type="entry name" value="RNase III domain-like"/>
    <property type="match status" value="1"/>
</dbReference>
<proteinExistence type="inferred from homology"/>
<dbReference type="RefSeq" id="WP_023353933.1">
    <property type="nucleotide sequence ID" value="NZ_KI535367.1"/>
</dbReference>
<comment type="similarity">
    <text evidence="6">Belongs to the MrnC RNase family.</text>
</comment>
<dbReference type="STRING" id="592026.GCWU0000282_001052"/>
<keyword evidence="3 6" id="KW-0540">Nuclease</keyword>
<dbReference type="InterPro" id="IPR036389">
    <property type="entry name" value="RNase_III_sf"/>
</dbReference>
<keyword evidence="6" id="KW-0694">RNA-binding</keyword>
<dbReference type="PANTHER" id="PTHR34276:SF1">
    <property type="entry name" value="MINI-RIBONUCLEASE 3"/>
    <property type="match status" value="1"/>
</dbReference>
<dbReference type="InterPro" id="IPR008226">
    <property type="entry name" value="Mini3_fam"/>
</dbReference>
<reference evidence="8 9" key="1">
    <citation type="submission" date="2013-06" db="EMBL/GenBank/DDBJ databases">
        <authorList>
            <person name="Weinstock G."/>
            <person name="Sodergren E."/>
            <person name="Clifton S."/>
            <person name="Fulton L."/>
            <person name="Fulton B."/>
            <person name="Courtney L."/>
            <person name="Fronick C."/>
            <person name="Harrison M."/>
            <person name="Strong C."/>
            <person name="Farmer C."/>
            <person name="Delahaunty K."/>
            <person name="Markovic C."/>
            <person name="Hall O."/>
            <person name="Minx P."/>
            <person name="Tomlinson C."/>
            <person name="Mitreva M."/>
            <person name="Nelson J."/>
            <person name="Hou S."/>
            <person name="Wollam A."/>
            <person name="Pepin K.H."/>
            <person name="Johnson M."/>
            <person name="Bhonagiri V."/>
            <person name="Nash W.E."/>
            <person name="Warren W."/>
            <person name="Chinwalla A."/>
            <person name="Mardis E.R."/>
            <person name="Wilson R.K."/>
        </authorList>
    </citation>
    <scope>NUCLEOTIDE SEQUENCE [LARGE SCALE GENOMIC DNA]</scope>
    <source>
        <strain evidence="8 9">ATCC 51271</strain>
    </source>
</reference>
<dbReference type="Pfam" id="PF00636">
    <property type="entry name" value="Ribonuclease_3"/>
    <property type="match status" value="1"/>
</dbReference>
<dbReference type="EMBL" id="ACIL03000007">
    <property type="protein sequence ID" value="ESL03884.1"/>
    <property type="molecule type" value="Genomic_DNA"/>
</dbReference>
<evidence type="ECO:0000256" key="1">
    <source>
        <dbReference type="ARBA" id="ARBA00022517"/>
    </source>
</evidence>
<comment type="subcellular location">
    <subcellularLocation>
        <location evidence="6">Cytoplasm</location>
    </subcellularLocation>
</comment>
<name>V2XNX7_9FIRM</name>
<feature type="active site" evidence="6">
    <location>
        <position position="39"/>
    </location>
</feature>
<dbReference type="InterPro" id="IPR000999">
    <property type="entry name" value="RNase_III_dom"/>
</dbReference>
<dbReference type="GO" id="GO:0004525">
    <property type="term" value="F:ribonuclease III activity"/>
    <property type="evidence" value="ECO:0007669"/>
    <property type="project" value="InterPro"/>
</dbReference>
<comment type="cofactor">
    <cofactor evidence="6">
        <name>Mg(2+)</name>
        <dbReference type="ChEBI" id="CHEBI:18420"/>
    </cofactor>
</comment>
<protein>
    <recommendedName>
        <fullName evidence="6">Mini-ribonuclease 3</fullName>
        <shortName evidence="6">Mini-3</shortName>
        <shortName evidence="6">Mini-RNase 3</shortName>
        <ecNumber evidence="6">3.1.26.-</ecNumber>
    </recommendedName>
    <alternativeName>
        <fullName evidence="6">Mini-RNase III</fullName>
        <shortName evidence="6">Mini-III</shortName>
    </alternativeName>
</protein>
<keyword evidence="6" id="KW-0699">rRNA-binding</keyword>
<dbReference type="Gene3D" id="1.10.1520.10">
    <property type="entry name" value="Ribonuclease III domain"/>
    <property type="match status" value="1"/>
</dbReference>
<evidence type="ECO:0000256" key="3">
    <source>
        <dbReference type="ARBA" id="ARBA00022722"/>
    </source>
</evidence>
<evidence type="ECO:0000259" key="7">
    <source>
        <dbReference type="Pfam" id="PF00636"/>
    </source>
</evidence>
<evidence type="ECO:0000313" key="9">
    <source>
        <dbReference type="Proteomes" id="UP000018227"/>
    </source>
</evidence>
<dbReference type="GO" id="GO:0019843">
    <property type="term" value="F:rRNA binding"/>
    <property type="evidence" value="ECO:0007669"/>
    <property type="project" value="UniProtKB-UniRule"/>
</dbReference>
<keyword evidence="5 6" id="KW-0378">Hydrolase</keyword>
<evidence type="ECO:0000256" key="4">
    <source>
        <dbReference type="ARBA" id="ARBA00022759"/>
    </source>
</evidence>
<dbReference type="eggNOG" id="COG1939">
    <property type="taxonomic scope" value="Bacteria"/>
</dbReference>
<evidence type="ECO:0000256" key="2">
    <source>
        <dbReference type="ARBA" id="ARBA00022552"/>
    </source>
</evidence>
<evidence type="ECO:0000313" key="8">
    <source>
        <dbReference type="EMBL" id="ESL03884.1"/>
    </source>
</evidence>
<keyword evidence="6" id="KW-0963">Cytoplasm</keyword>
<comment type="subunit">
    <text evidence="6">Homodimer.</text>
</comment>
<dbReference type="HAMAP" id="MF_01468">
    <property type="entry name" value="RNase_Mini_III"/>
    <property type="match status" value="1"/>
</dbReference>
<keyword evidence="4 6" id="KW-0255">Endonuclease</keyword>
<organism evidence="8 9">
    <name type="scientific">Catonella morbi ATCC 51271</name>
    <dbReference type="NCBI Taxonomy" id="592026"/>
    <lineage>
        <taxon>Bacteria</taxon>
        <taxon>Bacillati</taxon>
        <taxon>Bacillota</taxon>
        <taxon>Clostridia</taxon>
        <taxon>Lachnospirales</taxon>
        <taxon>Lachnospiraceae</taxon>
        <taxon>Catonella</taxon>
    </lineage>
</organism>
<dbReference type="Proteomes" id="UP000018227">
    <property type="component" value="Unassembled WGS sequence"/>
</dbReference>
<dbReference type="EC" id="3.1.26.-" evidence="6"/>
<keyword evidence="1 6" id="KW-0690">Ribosome biogenesis</keyword>
<evidence type="ECO:0000256" key="6">
    <source>
        <dbReference type="HAMAP-Rule" id="MF_01468"/>
    </source>
</evidence>
<keyword evidence="2 6" id="KW-0698">rRNA processing</keyword>
<feature type="domain" description="RNase III" evidence="7">
    <location>
        <begin position="33"/>
        <end position="130"/>
    </location>
</feature>
<dbReference type="GO" id="GO:0006364">
    <property type="term" value="P:rRNA processing"/>
    <property type="evidence" value="ECO:0007669"/>
    <property type="project" value="UniProtKB-UniRule"/>
</dbReference>
<keyword evidence="6" id="KW-0460">Magnesium</keyword>
<keyword evidence="9" id="KW-1185">Reference proteome</keyword>
<sequence>MEENVDIAGLSVSGIDSFFGIEGKDIRSFSPLTLAYIGDAVYEIVIRTIIVEKGNAPVNKLHHKASSLVKAVAQKAAMEKILPLLTEEEEAVYKRGRNAKSYTSAKNASVIDYRIATGFEALMGFLYLMGRNERMLELVKIAVNNLV</sequence>
<dbReference type="PIRSF" id="PIRSF005520">
    <property type="entry name" value="UCP005520"/>
    <property type="match status" value="1"/>
</dbReference>
<dbReference type="PANTHER" id="PTHR34276">
    <property type="entry name" value="MINI-RIBONUCLEASE 3"/>
    <property type="match status" value="1"/>
</dbReference>
<dbReference type="AlphaFoldDB" id="V2XNX7"/>
<dbReference type="GO" id="GO:0005737">
    <property type="term" value="C:cytoplasm"/>
    <property type="evidence" value="ECO:0007669"/>
    <property type="project" value="UniProtKB-SubCell"/>
</dbReference>
<evidence type="ECO:0000256" key="5">
    <source>
        <dbReference type="ARBA" id="ARBA00022801"/>
    </source>
</evidence>